<keyword evidence="2" id="KW-0479">Metal-binding</keyword>
<keyword evidence="4" id="KW-0460">Magnesium</keyword>
<dbReference type="GO" id="GO:1901911">
    <property type="term" value="P:adenosine 5'-(hexahydrogen pentaphosphate) catabolic process"/>
    <property type="evidence" value="ECO:0007669"/>
    <property type="project" value="TreeGrafter"/>
</dbReference>
<evidence type="ECO:0000259" key="5">
    <source>
        <dbReference type="PROSITE" id="PS51462"/>
    </source>
</evidence>
<dbReference type="GO" id="GO:0008486">
    <property type="term" value="F:diphosphoinositol-polyphosphate diphosphatase activity"/>
    <property type="evidence" value="ECO:0007669"/>
    <property type="project" value="TreeGrafter"/>
</dbReference>
<dbReference type="PROSITE" id="PS51462">
    <property type="entry name" value="NUDIX"/>
    <property type="match status" value="1"/>
</dbReference>
<dbReference type="GeneID" id="68845617"/>
<dbReference type="GO" id="GO:1901907">
    <property type="term" value="P:diadenosine pentaphosphate catabolic process"/>
    <property type="evidence" value="ECO:0007669"/>
    <property type="project" value="TreeGrafter"/>
</dbReference>
<name>A0NPY9_ROSAI</name>
<dbReference type="InterPro" id="IPR000086">
    <property type="entry name" value="NUDIX_hydrolase_dom"/>
</dbReference>
<comment type="caution">
    <text evidence="6">The sequence shown here is derived from an EMBL/GenBank/DDBJ whole genome shotgun (WGS) entry which is preliminary data.</text>
</comment>
<evidence type="ECO:0000313" key="7">
    <source>
        <dbReference type="Proteomes" id="UP000004848"/>
    </source>
</evidence>
<evidence type="ECO:0000256" key="1">
    <source>
        <dbReference type="ARBA" id="ARBA00001946"/>
    </source>
</evidence>
<evidence type="ECO:0000256" key="4">
    <source>
        <dbReference type="ARBA" id="ARBA00022842"/>
    </source>
</evidence>
<sequence length="161" mass="18225">MAQLYSAIDERTSWFQTLLLMFRRPSRLQIAALCHRLRDGQREVLLVTTKSTQRWILPKGWPILSMNAHHTAAVEAFEEAGVIGTAQKKPFASFQSHKGGEGGLRLRTEVLVFLVDVESTTSSFPDKEERDVRWLPIQEAVRLASDPGLAKVLRKLENLTN</sequence>
<dbReference type="OrthoDB" id="7066910at2"/>
<dbReference type="RefSeq" id="WP_006932908.1">
    <property type="nucleotide sequence ID" value="NZ_AAUW01000004.1"/>
</dbReference>
<dbReference type="InterPro" id="IPR015797">
    <property type="entry name" value="NUDIX_hydrolase-like_dom_sf"/>
</dbReference>
<dbReference type="GO" id="GO:0071543">
    <property type="term" value="P:diphosphoinositol polyphosphate metabolic process"/>
    <property type="evidence" value="ECO:0007669"/>
    <property type="project" value="TreeGrafter"/>
</dbReference>
<proteinExistence type="predicted"/>
<dbReference type="eggNOG" id="COG0494">
    <property type="taxonomic scope" value="Bacteria"/>
</dbReference>
<feature type="domain" description="Nudix hydrolase" evidence="5">
    <location>
        <begin position="27"/>
        <end position="157"/>
    </location>
</feature>
<dbReference type="Gene3D" id="3.90.79.10">
    <property type="entry name" value="Nucleoside Triphosphate Pyrophosphohydrolase"/>
    <property type="match status" value="1"/>
</dbReference>
<dbReference type="PANTHER" id="PTHR12629:SF0">
    <property type="entry name" value="DIPHOSPHOINOSITOL-POLYPHOSPHATE DIPHOSPHATASE"/>
    <property type="match status" value="1"/>
</dbReference>
<accession>A0NPY9</accession>
<evidence type="ECO:0000256" key="3">
    <source>
        <dbReference type="ARBA" id="ARBA00022801"/>
    </source>
</evidence>
<dbReference type="InterPro" id="IPR047198">
    <property type="entry name" value="DDP-like_NUDIX"/>
</dbReference>
<dbReference type="GO" id="GO:0005737">
    <property type="term" value="C:cytoplasm"/>
    <property type="evidence" value="ECO:0007669"/>
    <property type="project" value="TreeGrafter"/>
</dbReference>
<dbReference type="GO" id="GO:0000298">
    <property type="term" value="F:endopolyphosphatase activity"/>
    <property type="evidence" value="ECO:0007669"/>
    <property type="project" value="TreeGrafter"/>
</dbReference>
<dbReference type="GO" id="GO:1901909">
    <property type="term" value="P:diadenosine hexaphosphate catabolic process"/>
    <property type="evidence" value="ECO:0007669"/>
    <property type="project" value="TreeGrafter"/>
</dbReference>
<dbReference type="Pfam" id="PF00293">
    <property type="entry name" value="NUDIX"/>
    <property type="match status" value="1"/>
</dbReference>
<keyword evidence="3 6" id="KW-0378">Hydrolase</keyword>
<evidence type="ECO:0000313" key="6">
    <source>
        <dbReference type="EMBL" id="EAV44847.1"/>
    </source>
</evidence>
<dbReference type="GO" id="GO:0034431">
    <property type="term" value="F:bis(5'-adenosyl)-hexaphosphatase activity"/>
    <property type="evidence" value="ECO:0007669"/>
    <property type="project" value="TreeGrafter"/>
</dbReference>
<gene>
    <name evidence="6" type="ORF">SIAM614_12568</name>
</gene>
<reference evidence="6 7" key="1">
    <citation type="submission" date="2006-05" db="EMBL/GenBank/DDBJ databases">
        <authorList>
            <person name="King G."/>
            <person name="Ferriera S."/>
            <person name="Johnson J."/>
            <person name="Kravitz S."/>
            <person name="Beeson K."/>
            <person name="Sutton G."/>
            <person name="Rogers Y.-H."/>
            <person name="Friedman R."/>
            <person name="Frazier M."/>
            <person name="Venter J.C."/>
        </authorList>
    </citation>
    <scope>NUCLEOTIDE SEQUENCE [LARGE SCALE GENOMIC DNA]</scope>
    <source>
        <strain evidence="7">ATCC 25650 / DSM 13394 / JCM 20685 / NBRC 16684 / NCIMB 2208 / IAM 12614 / B1</strain>
    </source>
</reference>
<dbReference type="SUPFAM" id="SSF55811">
    <property type="entry name" value="Nudix"/>
    <property type="match status" value="1"/>
</dbReference>
<dbReference type="AlphaFoldDB" id="A0NPY9"/>
<dbReference type="PANTHER" id="PTHR12629">
    <property type="entry name" value="DIPHOSPHOINOSITOL POLYPHOSPHATE PHOSPHOHYDROLASE"/>
    <property type="match status" value="1"/>
</dbReference>
<dbReference type="GO" id="GO:0046872">
    <property type="term" value="F:metal ion binding"/>
    <property type="evidence" value="ECO:0007669"/>
    <property type="project" value="UniProtKB-KW"/>
</dbReference>
<dbReference type="Proteomes" id="UP000004848">
    <property type="component" value="Unassembled WGS sequence"/>
</dbReference>
<organism evidence="6 7">
    <name type="scientific">Roseibium aggregatum (strain ATCC 25650 / DSM 13394 / JCM 20685 / NBRC 16684 / NCIMB 2208 / IAM 12614 / B1)</name>
    <name type="common">Stappia aggregata</name>
    <dbReference type="NCBI Taxonomy" id="384765"/>
    <lineage>
        <taxon>Bacteria</taxon>
        <taxon>Pseudomonadati</taxon>
        <taxon>Pseudomonadota</taxon>
        <taxon>Alphaproteobacteria</taxon>
        <taxon>Hyphomicrobiales</taxon>
        <taxon>Stappiaceae</taxon>
        <taxon>Roseibium</taxon>
    </lineage>
</organism>
<comment type="cofactor">
    <cofactor evidence="1">
        <name>Mg(2+)</name>
        <dbReference type="ChEBI" id="CHEBI:18420"/>
    </cofactor>
</comment>
<protein>
    <submittedName>
        <fullName evidence="6">NTP pyrophosphohydrolase, MutT family protein</fullName>
    </submittedName>
</protein>
<dbReference type="EMBL" id="AAUW01000004">
    <property type="protein sequence ID" value="EAV44847.1"/>
    <property type="molecule type" value="Genomic_DNA"/>
</dbReference>
<dbReference type="CDD" id="cd04666">
    <property type="entry name" value="NUDIX_DIPP2_like_Nudt4"/>
    <property type="match status" value="1"/>
</dbReference>
<dbReference type="GO" id="GO:0034432">
    <property type="term" value="F:bis(5'-adenosyl)-pentaphosphatase activity"/>
    <property type="evidence" value="ECO:0007669"/>
    <property type="project" value="TreeGrafter"/>
</dbReference>
<evidence type="ECO:0000256" key="2">
    <source>
        <dbReference type="ARBA" id="ARBA00022723"/>
    </source>
</evidence>